<dbReference type="EMBL" id="CAJNNW010028667">
    <property type="protein sequence ID" value="CAE8697181.1"/>
    <property type="molecule type" value="Genomic_DNA"/>
</dbReference>
<evidence type="ECO:0008006" key="3">
    <source>
        <dbReference type="Google" id="ProtNLM"/>
    </source>
</evidence>
<dbReference type="SUPFAM" id="SSF53474">
    <property type="entry name" value="alpha/beta-Hydrolases"/>
    <property type="match status" value="1"/>
</dbReference>
<feature type="non-terminal residue" evidence="1">
    <location>
        <position position="376"/>
    </location>
</feature>
<name>A0A813K4Z9_POLGL</name>
<evidence type="ECO:0000313" key="1">
    <source>
        <dbReference type="EMBL" id="CAE8697181.1"/>
    </source>
</evidence>
<accession>A0A813K4Z9</accession>
<sequence length="376" mass="42055">PLPVIVHFHGGGFTEGTPQTSSADADVKEATRNGIAYISVGYRLVAAKYHFGNDTPEELIHVDSEGRLSLDAAGKTMEDYRIRRGRQEYNTKCSYDAVQMMEHLIAHADAFGIDIHRISFCGDSAGGGEIQYLTWVYHQWNVGRYTPAGMVYVMAQLDYPVQNMMDRTWKLWTDDVGEHTKLSAILAQKDCGMIIGNPCCLGGEYCGESDYNLCNMTWQNQSMARFCAPSGFASATLGQVRDAQLWPAEDPEVGQGMPVLWYASLNMQRHQPKPFYLYVANPWNSTEGLSVVHSALYARNFAKYAEMAGINFTVYYTDYKAMVAADVGDQRFAADDGLVWNYRSSHDWVQQPGLKELPRVSSLVHQELCSQTIKTG</sequence>
<dbReference type="Proteomes" id="UP000626109">
    <property type="component" value="Unassembled WGS sequence"/>
</dbReference>
<dbReference type="AlphaFoldDB" id="A0A813K4Z9"/>
<proteinExistence type="predicted"/>
<protein>
    <recommendedName>
        <fullName evidence="3">Carboxylesterase type B domain-containing protein</fullName>
    </recommendedName>
</protein>
<gene>
    <name evidence="1" type="ORF">PGLA2088_LOCUS30162</name>
</gene>
<comment type="caution">
    <text evidence="1">The sequence shown here is derived from an EMBL/GenBank/DDBJ whole genome shotgun (WGS) entry which is preliminary data.</text>
</comment>
<dbReference type="InterPro" id="IPR029058">
    <property type="entry name" value="AB_hydrolase_fold"/>
</dbReference>
<organism evidence="1 2">
    <name type="scientific">Polarella glacialis</name>
    <name type="common">Dinoflagellate</name>
    <dbReference type="NCBI Taxonomy" id="89957"/>
    <lineage>
        <taxon>Eukaryota</taxon>
        <taxon>Sar</taxon>
        <taxon>Alveolata</taxon>
        <taxon>Dinophyceae</taxon>
        <taxon>Suessiales</taxon>
        <taxon>Suessiaceae</taxon>
        <taxon>Polarella</taxon>
    </lineage>
</organism>
<dbReference type="Gene3D" id="3.40.50.1820">
    <property type="entry name" value="alpha/beta hydrolase"/>
    <property type="match status" value="1"/>
</dbReference>
<evidence type="ECO:0000313" key="2">
    <source>
        <dbReference type="Proteomes" id="UP000626109"/>
    </source>
</evidence>
<reference evidence="1" key="1">
    <citation type="submission" date="2021-02" db="EMBL/GenBank/DDBJ databases">
        <authorList>
            <person name="Dougan E. K."/>
            <person name="Rhodes N."/>
            <person name="Thang M."/>
            <person name="Chan C."/>
        </authorList>
    </citation>
    <scope>NUCLEOTIDE SEQUENCE</scope>
</reference>